<organism evidence="1 2">
    <name type="scientific">Actinopolymorpha rutila</name>
    <dbReference type="NCBI Taxonomy" id="446787"/>
    <lineage>
        <taxon>Bacteria</taxon>
        <taxon>Bacillati</taxon>
        <taxon>Actinomycetota</taxon>
        <taxon>Actinomycetes</taxon>
        <taxon>Propionibacteriales</taxon>
        <taxon>Actinopolymorphaceae</taxon>
        <taxon>Actinopolymorpha</taxon>
    </lineage>
</organism>
<dbReference type="AlphaFoldDB" id="A0A852ZIT1"/>
<dbReference type="Proteomes" id="UP000579605">
    <property type="component" value="Unassembled WGS sequence"/>
</dbReference>
<evidence type="ECO:0000313" key="1">
    <source>
        <dbReference type="EMBL" id="NYH92854.1"/>
    </source>
</evidence>
<proteinExistence type="predicted"/>
<keyword evidence="2" id="KW-1185">Reference proteome</keyword>
<name>A0A852ZIT1_9ACTN</name>
<dbReference type="EMBL" id="JACBZH010000001">
    <property type="protein sequence ID" value="NYH92854.1"/>
    <property type="molecule type" value="Genomic_DNA"/>
</dbReference>
<protein>
    <submittedName>
        <fullName evidence="1">Uncharacterized protein</fullName>
    </submittedName>
</protein>
<sequence>MQLCHTFAATAAVFDEPNLVSSAGLVPAMGLAELAGYLRTHPDDASGSLRCLTR</sequence>
<accession>A0A852ZIT1</accession>
<gene>
    <name evidence="1" type="ORF">F4554_005492</name>
</gene>
<evidence type="ECO:0000313" key="2">
    <source>
        <dbReference type="Proteomes" id="UP000579605"/>
    </source>
</evidence>
<reference evidence="1 2" key="1">
    <citation type="submission" date="2020-07" db="EMBL/GenBank/DDBJ databases">
        <title>Sequencing the genomes of 1000 actinobacteria strains.</title>
        <authorList>
            <person name="Klenk H.-P."/>
        </authorList>
    </citation>
    <scope>NUCLEOTIDE SEQUENCE [LARGE SCALE GENOMIC DNA]</scope>
    <source>
        <strain evidence="1 2">DSM 18448</strain>
    </source>
</reference>
<comment type="caution">
    <text evidence="1">The sequence shown here is derived from an EMBL/GenBank/DDBJ whole genome shotgun (WGS) entry which is preliminary data.</text>
</comment>